<feature type="signal peptide" evidence="1">
    <location>
        <begin position="1"/>
        <end position="18"/>
    </location>
</feature>
<keyword evidence="1" id="KW-0732">Signal</keyword>
<evidence type="ECO:0000313" key="3">
    <source>
        <dbReference type="Proteomes" id="UP000503349"/>
    </source>
</evidence>
<gene>
    <name evidence="2" type="ORF">EXN66_Car005658</name>
</gene>
<evidence type="ECO:0000313" key="2">
    <source>
        <dbReference type="EMBL" id="KAF3689986.1"/>
    </source>
</evidence>
<accession>A0A6G1PJ01</accession>
<reference evidence="2 3" key="1">
    <citation type="submission" date="2019-02" db="EMBL/GenBank/DDBJ databases">
        <title>Opniocepnalus argus genome.</title>
        <authorList>
            <person name="Zhou C."/>
            <person name="Xiao S."/>
        </authorList>
    </citation>
    <scope>NUCLEOTIDE SEQUENCE [LARGE SCALE GENOMIC DNA]</scope>
    <source>
        <strain evidence="2">OARG1902GOOAL</strain>
        <tissue evidence="2">Muscle</tissue>
    </source>
</reference>
<dbReference type="Proteomes" id="UP000503349">
    <property type="component" value="Chromosome 5"/>
</dbReference>
<reference evidence="3" key="2">
    <citation type="submission" date="2019-02" db="EMBL/GenBank/DDBJ databases">
        <title>Opniocepnalus argus Var Kimnra genome.</title>
        <authorList>
            <person name="Zhou C."/>
            <person name="Xiao S."/>
        </authorList>
    </citation>
    <scope>NUCLEOTIDE SEQUENCE [LARGE SCALE GENOMIC DNA]</scope>
</reference>
<proteinExistence type="predicted"/>
<feature type="chain" id="PRO_5026361391" evidence="1">
    <location>
        <begin position="19"/>
        <end position="56"/>
    </location>
</feature>
<keyword evidence="3" id="KW-1185">Reference proteome</keyword>
<evidence type="ECO:0000256" key="1">
    <source>
        <dbReference type="SAM" id="SignalP"/>
    </source>
</evidence>
<dbReference type="EMBL" id="CM015716">
    <property type="protein sequence ID" value="KAF3689986.1"/>
    <property type="molecule type" value="Genomic_DNA"/>
</dbReference>
<name>A0A6G1PJ01_CHAAH</name>
<protein>
    <submittedName>
        <fullName evidence="2">Uncharacterized protein</fullName>
    </submittedName>
</protein>
<organism evidence="2 3">
    <name type="scientific">Channa argus</name>
    <name type="common">Northern snakehead</name>
    <name type="synonym">Ophicephalus argus</name>
    <dbReference type="NCBI Taxonomy" id="215402"/>
    <lineage>
        <taxon>Eukaryota</taxon>
        <taxon>Metazoa</taxon>
        <taxon>Chordata</taxon>
        <taxon>Craniata</taxon>
        <taxon>Vertebrata</taxon>
        <taxon>Euteleostomi</taxon>
        <taxon>Actinopterygii</taxon>
        <taxon>Neopterygii</taxon>
        <taxon>Teleostei</taxon>
        <taxon>Neoteleostei</taxon>
        <taxon>Acanthomorphata</taxon>
        <taxon>Anabantaria</taxon>
        <taxon>Anabantiformes</taxon>
        <taxon>Channoidei</taxon>
        <taxon>Channidae</taxon>
        <taxon>Channa</taxon>
    </lineage>
</organism>
<sequence length="56" mass="6152">MGCGGFLWFSSCHCFIKARFVECITNNCPVVRFSDLSCGSLQILLSFHGPLGCFSD</sequence>
<dbReference type="AlphaFoldDB" id="A0A6G1PJ01"/>